<dbReference type="EMBL" id="JAPFFI010000015">
    <property type="protein sequence ID" value="KAJ6360673.1"/>
    <property type="molecule type" value="Genomic_DNA"/>
</dbReference>
<sequence length="115" mass="13162">MGGGHAHGHDEPFYLHANHMYNVDRMKYQRIKLPLAKSLFRASFCNNSDKFLLLSPFASRYSRLREHFSVTGNALAYPCLLGLQAYISRILSSGDSSLVNYAWGLKFRIKLWLHG</sequence>
<proteinExistence type="predicted"/>
<organism evidence="1 2">
    <name type="scientific">Salix suchowensis</name>
    <dbReference type="NCBI Taxonomy" id="1278906"/>
    <lineage>
        <taxon>Eukaryota</taxon>
        <taxon>Viridiplantae</taxon>
        <taxon>Streptophyta</taxon>
        <taxon>Embryophyta</taxon>
        <taxon>Tracheophyta</taxon>
        <taxon>Spermatophyta</taxon>
        <taxon>Magnoliopsida</taxon>
        <taxon>eudicotyledons</taxon>
        <taxon>Gunneridae</taxon>
        <taxon>Pentapetalae</taxon>
        <taxon>rosids</taxon>
        <taxon>fabids</taxon>
        <taxon>Malpighiales</taxon>
        <taxon>Salicaceae</taxon>
        <taxon>Saliceae</taxon>
        <taxon>Salix</taxon>
    </lineage>
</organism>
<dbReference type="Proteomes" id="UP001141253">
    <property type="component" value="Chromosome 13"/>
</dbReference>
<evidence type="ECO:0000313" key="2">
    <source>
        <dbReference type="Proteomes" id="UP001141253"/>
    </source>
</evidence>
<reference evidence="1" key="2">
    <citation type="journal article" date="2023" name="Int. J. Mol. Sci.">
        <title>De Novo Assembly and Annotation of 11 Diverse Shrub Willow (Salix) Genomes Reveals Novel Gene Organization in Sex-Linked Regions.</title>
        <authorList>
            <person name="Hyden B."/>
            <person name="Feng K."/>
            <person name="Yates T.B."/>
            <person name="Jawdy S."/>
            <person name="Cereghino C."/>
            <person name="Smart L.B."/>
            <person name="Muchero W."/>
        </authorList>
    </citation>
    <scope>NUCLEOTIDE SEQUENCE</scope>
    <source>
        <tissue evidence="1">Shoot tip</tissue>
    </source>
</reference>
<comment type="caution">
    <text evidence="1">The sequence shown here is derived from an EMBL/GenBank/DDBJ whole genome shotgun (WGS) entry which is preliminary data.</text>
</comment>
<protein>
    <submittedName>
        <fullName evidence="1">Uncharacterized protein</fullName>
    </submittedName>
</protein>
<dbReference type="PANTHER" id="PTHR36003">
    <property type="entry name" value="TONB-DEPENDENT HEME RECEPTOR A"/>
    <property type="match status" value="1"/>
</dbReference>
<evidence type="ECO:0000313" key="1">
    <source>
        <dbReference type="EMBL" id="KAJ6360673.1"/>
    </source>
</evidence>
<reference evidence="1" key="1">
    <citation type="submission" date="2022-10" db="EMBL/GenBank/DDBJ databases">
        <authorList>
            <person name="Hyden B.L."/>
            <person name="Feng K."/>
            <person name="Yates T."/>
            <person name="Jawdy S."/>
            <person name="Smart L.B."/>
            <person name="Muchero W."/>
        </authorList>
    </citation>
    <scope>NUCLEOTIDE SEQUENCE</scope>
    <source>
        <tissue evidence="1">Shoot tip</tissue>
    </source>
</reference>
<gene>
    <name evidence="1" type="ORF">OIU77_004647</name>
</gene>
<name>A0ABQ9AV44_9ROSI</name>
<accession>A0ABQ9AV44</accession>
<dbReference type="PANTHER" id="PTHR36003:SF5">
    <property type="entry name" value="TONB-DEPENDENT HEME RECEPTOR A"/>
    <property type="match status" value="1"/>
</dbReference>
<keyword evidence="2" id="KW-1185">Reference proteome</keyword>